<feature type="compositionally biased region" description="Polar residues" evidence="1">
    <location>
        <begin position="146"/>
        <end position="158"/>
    </location>
</feature>
<proteinExistence type="predicted"/>
<gene>
    <name evidence="2" type="ORF">O3P69_002193</name>
</gene>
<sequence>MDSTVRRRINCSDVGMVALACASLTAQKKEDDKGSLPPPSWPPHPALLLLASQRWTCPKSSAPGTRTIRAGLHTGTSRNRGSLGQQNIPEWNIYLGALHQAERAGDFRLVVLAPCEPSPSSFHHPSHTPQPFPLLPVFHLRNKASPSSVSLNTGIDTQASERVEDDKKQSTGDMERKKVRVSTSKESIESIARTPSVLPHPPPHLHQ</sequence>
<protein>
    <submittedName>
        <fullName evidence="2">Uncharacterized protein</fullName>
    </submittedName>
</protein>
<dbReference type="Proteomes" id="UP001487740">
    <property type="component" value="Unassembled WGS sequence"/>
</dbReference>
<feature type="compositionally biased region" description="Pro residues" evidence="1">
    <location>
        <begin position="198"/>
        <end position="207"/>
    </location>
</feature>
<accession>A0AAW0V571</accession>
<evidence type="ECO:0000313" key="3">
    <source>
        <dbReference type="Proteomes" id="UP001487740"/>
    </source>
</evidence>
<dbReference type="AlphaFoldDB" id="A0AAW0V571"/>
<dbReference type="EMBL" id="JARAKH010000001">
    <property type="protein sequence ID" value="KAK8407474.1"/>
    <property type="molecule type" value="Genomic_DNA"/>
</dbReference>
<feature type="compositionally biased region" description="Basic and acidic residues" evidence="1">
    <location>
        <begin position="159"/>
        <end position="176"/>
    </location>
</feature>
<comment type="caution">
    <text evidence="2">The sequence shown here is derived from an EMBL/GenBank/DDBJ whole genome shotgun (WGS) entry which is preliminary data.</text>
</comment>
<feature type="region of interest" description="Disordered" evidence="1">
    <location>
        <begin position="146"/>
        <end position="207"/>
    </location>
</feature>
<keyword evidence="3" id="KW-1185">Reference proteome</keyword>
<name>A0AAW0V571_SCYPA</name>
<reference evidence="2 3" key="1">
    <citation type="submission" date="2023-03" db="EMBL/GenBank/DDBJ databases">
        <title>High-quality genome of Scylla paramamosain provides insights in environmental adaptation.</title>
        <authorList>
            <person name="Zhang L."/>
        </authorList>
    </citation>
    <scope>NUCLEOTIDE SEQUENCE [LARGE SCALE GENOMIC DNA]</scope>
    <source>
        <strain evidence="2">LZ_2023a</strain>
        <tissue evidence="2">Muscle</tissue>
    </source>
</reference>
<evidence type="ECO:0000256" key="1">
    <source>
        <dbReference type="SAM" id="MobiDB-lite"/>
    </source>
</evidence>
<evidence type="ECO:0000313" key="2">
    <source>
        <dbReference type="EMBL" id="KAK8407474.1"/>
    </source>
</evidence>
<organism evidence="2 3">
    <name type="scientific">Scylla paramamosain</name>
    <name type="common">Mud crab</name>
    <dbReference type="NCBI Taxonomy" id="85552"/>
    <lineage>
        <taxon>Eukaryota</taxon>
        <taxon>Metazoa</taxon>
        <taxon>Ecdysozoa</taxon>
        <taxon>Arthropoda</taxon>
        <taxon>Crustacea</taxon>
        <taxon>Multicrustacea</taxon>
        <taxon>Malacostraca</taxon>
        <taxon>Eumalacostraca</taxon>
        <taxon>Eucarida</taxon>
        <taxon>Decapoda</taxon>
        <taxon>Pleocyemata</taxon>
        <taxon>Brachyura</taxon>
        <taxon>Eubrachyura</taxon>
        <taxon>Portunoidea</taxon>
        <taxon>Portunidae</taxon>
        <taxon>Portuninae</taxon>
        <taxon>Scylla</taxon>
    </lineage>
</organism>